<feature type="non-terminal residue" evidence="1">
    <location>
        <position position="1"/>
    </location>
</feature>
<protein>
    <submittedName>
        <fullName evidence="1">Uncharacterized protein</fullName>
    </submittedName>
</protein>
<evidence type="ECO:0000313" key="2">
    <source>
        <dbReference type="Proteomes" id="UP001175211"/>
    </source>
</evidence>
<name>A0AA39MMK7_ARMTA</name>
<comment type="caution">
    <text evidence="1">The sequence shown here is derived from an EMBL/GenBank/DDBJ whole genome shotgun (WGS) entry which is preliminary data.</text>
</comment>
<gene>
    <name evidence="1" type="ORF">EV420DRAFT_1237095</name>
</gene>
<proteinExistence type="predicted"/>
<reference evidence="1" key="1">
    <citation type="submission" date="2023-06" db="EMBL/GenBank/DDBJ databases">
        <authorList>
            <consortium name="Lawrence Berkeley National Laboratory"/>
            <person name="Ahrendt S."/>
            <person name="Sahu N."/>
            <person name="Indic B."/>
            <person name="Wong-Bajracharya J."/>
            <person name="Merenyi Z."/>
            <person name="Ke H.-M."/>
            <person name="Monk M."/>
            <person name="Kocsube S."/>
            <person name="Drula E."/>
            <person name="Lipzen A."/>
            <person name="Balint B."/>
            <person name="Henrissat B."/>
            <person name="Andreopoulos B."/>
            <person name="Martin F.M."/>
            <person name="Harder C.B."/>
            <person name="Rigling D."/>
            <person name="Ford K.L."/>
            <person name="Foster G.D."/>
            <person name="Pangilinan J."/>
            <person name="Papanicolaou A."/>
            <person name="Barry K."/>
            <person name="LaButti K."/>
            <person name="Viragh M."/>
            <person name="Koriabine M."/>
            <person name="Yan M."/>
            <person name="Riley R."/>
            <person name="Champramary S."/>
            <person name="Plett K.L."/>
            <person name="Tsai I.J."/>
            <person name="Slot J."/>
            <person name="Sipos G."/>
            <person name="Plett J."/>
            <person name="Nagy L.G."/>
            <person name="Grigoriev I.V."/>
        </authorList>
    </citation>
    <scope>NUCLEOTIDE SEQUENCE</scope>
    <source>
        <strain evidence="1">CCBAS 213</strain>
    </source>
</reference>
<evidence type="ECO:0000313" key="1">
    <source>
        <dbReference type="EMBL" id="KAK0439264.1"/>
    </source>
</evidence>
<keyword evidence="2" id="KW-1185">Reference proteome</keyword>
<dbReference type="Proteomes" id="UP001175211">
    <property type="component" value="Unassembled WGS sequence"/>
</dbReference>
<dbReference type="AlphaFoldDB" id="A0AA39MMK7"/>
<feature type="non-terminal residue" evidence="1">
    <location>
        <position position="81"/>
    </location>
</feature>
<sequence length="81" mass="9340">VRFVDGKDPSTFDFLDPDNIIRAVHLLSVYRLGQTAEFLLPSIAQRLEKNKQDYEPYSVDIWVNHNMTFHYCGVGVGHRST</sequence>
<organism evidence="1 2">
    <name type="scientific">Armillaria tabescens</name>
    <name type="common">Ringless honey mushroom</name>
    <name type="synonym">Agaricus tabescens</name>
    <dbReference type="NCBI Taxonomy" id="1929756"/>
    <lineage>
        <taxon>Eukaryota</taxon>
        <taxon>Fungi</taxon>
        <taxon>Dikarya</taxon>
        <taxon>Basidiomycota</taxon>
        <taxon>Agaricomycotina</taxon>
        <taxon>Agaricomycetes</taxon>
        <taxon>Agaricomycetidae</taxon>
        <taxon>Agaricales</taxon>
        <taxon>Marasmiineae</taxon>
        <taxon>Physalacriaceae</taxon>
        <taxon>Desarmillaria</taxon>
    </lineage>
</organism>
<dbReference type="EMBL" id="JAUEPS010000088">
    <property type="protein sequence ID" value="KAK0439264.1"/>
    <property type="molecule type" value="Genomic_DNA"/>
</dbReference>
<dbReference type="GeneID" id="85350143"/>
<accession>A0AA39MMK7</accession>
<dbReference type="RefSeq" id="XP_060323195.1">
    <property type="nucleotide sequence ID" value="XM_060466595.1"/>
</dbReference>